<evidence type="ECO:0008006" key="6">
    <source>
        <dbReference type="Google" id="ProtNLM"/>
    </source>
</evidence>
<dbReference type="PANTHER" id="PTHR47840:SF1">
    <property type="entry name" value="ZN(II)2CYS6 TRANSCRIPTION FACTOR (EUROFUNG)"/>
    <property type="match status" value="1"/>
</dbReference>
<gene>
    <name evidence="4" type="ORF">FSARC_12722</name>
</gene>
<keyword evidence="3" id="KW-0539">Nucleus</keyword>
<organism evidence="4 5">
    <name type="scientific">Fusarium sarcochroum</name>
    <dbReference type="NCBI Taxonomy" id="1208366"/>
    <lineage>
        <taxon>Eukaryota</taxon>
        <taxon>Fungi</taxon>
        <taxon>Dikarya</taxon>
        <taxon>Ascomycota</taxon>
        <taxon>Pezizomycotina</taxon>
        <taxon>Sordariomycetes</taxon>
        <taxon>Hypocreomycetidae</taxon>
        <taxon>Hypocreales</taxon>
        <taxon>Nectriaceae</taxon>
        <taxon>Fusarium</taxon>
        <taxon>Fusarium lateritium species complex</taxon>
    </lineage>
</organism>
<dbReference type="Proteomes" id="UP000622797">
    <property type="component" value="Unassembled WGS sequence"/>
</dbReference>
<evidence type="ECO:0000313" key="5">
    <source>
        <dbReference type="Proteomes" id="UP000622797"/>
    </source>
</evidence>
<accession>A0A8H4T665</accession>
<dbReference type="OrthoDB" id="6509908at2759"/>
<evidence type="ECO:0000256" key="1">
    <source>
        <dbReference type="ARBA" id="ARBA00023015"/>
    </source>
</evidence>
<reference evidence="4" key="1">
    <citation type="journal article" date="2020" name="BMC Genomics">
        <title>Correction to: Identification and distribution of gene clusters required for synthesis of sphingolipid metabolism inhibitors in diverse species of the filamentous fungus Fusarium.</title>
        <authorList>
            <person name="Kim H.S."/>
            <person name="Lohmar J.M."/>
            <person name="Busman M."/>
            <person name="Brown D.W."/>
            <person name="Naumann T.A."/>
            <person name="Divon H.H."/>
            <person name="Lysoe E."/>
            <person name="Uhlig S."/>
            <person name="Proctor R.H."/>
        </authorList>
    </citation>
    <scope>NUCLEOTIDE SEQUENCE</scope>
    <source>
        <strain evidence="4">NRRL 20472</strain>
    </source>
</reference>
<dbReference type="CDD" id="cd12148">
    <property type="entry name" value="fungal_TF_MHR"/>
    <property type="match status" value="1"/>
</dbReference>
<evidence type="ECO:0000256" key="2">
    <source>
        <dbReference type="ARBA" id="ARBA00023163"/>
    </source>
</evidence>
<keyword evidence="2" id="KW-0804">Transcription</keyword>
<dbReference type="EMBL" id="JABEXW010000892">
    <property type="protein sequence ID" value="KAF4952090.1"/>
    <property type="molecule type" value="Genomic_DNA"/>
</dbReference>
<protein>
    <recommendedName>
        <fullName evidence="6">Transcription factor domain-containing protein</fullName>
    </recommendedName>
</protein>
<dbReference type="AlphaFoldDB" id="A0A8H4T665"/>
<reference evidence="4" key="2">
    <citation type="submission" date="2020-05" db="EMBL/GenBank/DDBJ databases">
        <authorList>
            <person name="Kim H.-S."/>
            <person name="Proctor R.H."/>
            <person name="Brown D.W."/>
        </authorList>
    </citation>
    <scope>NUCLEOTIDE SEQUENCE</scope>
    <source>
        <strain evidence="4">NRRL 20472</strain>
    </source>
</reference>
<evidence type="ECO:0000313" key="4">
    <source>
        <dbReference type="EMBL" id="KAF4952090.1"/>
    </source>
</evidence>
<sequence>MQSFQQTSPGSFYRPVKTFDAGFPIGTEKGLTFIDESLRSQDPGIISKCLVWLCLSFQQLPRDFEDTETGLPLCSQELITRYLVKVDTFYLASSKPVCSIDFVEALILQHELFTFMGRPSKAWKCIRAGIENAMLLGLHRPGRSALERGVWDALWIRDRQLSLFLGLPYAVPEHLTLKAAEDKYSSPEKEVFRKIATISGHIIDRDQSRQDAQYSTTSRIDKEMAELKAMMPDHWGTQSDFESAFSLAQVFVHTNVRLLYYTINQMLHLPYAQSATQNEKNERDRAIVLESAEGAIQAYQDMRALDVRPYGPPSCEFFDFLAFSAAAILAIDLASQETSRPAEEEQRLWNLITVSAYTMNKVGEVLDSTVGDQSAEVLENFQAACSGTFTGLEPYEAIIPYFGRIKISRFTEKKQYYTRQNQQSETEKNVVELESNVFSFRLPNEYVTERELAEDWGEGANVDLEYDWKRVYEFLASSH</sequence>
<name>A0A8H4T665_9HYPO</name>
<proteinExistence type="predicted"/>
<keyword evidence="1" id="KW-0805">Transcription regulation</keyword>
<evidence type="ECO:0000256" key="3">
    <source>
        <dbReference type="ARBA" id="ARBA00023242"/>
    </source>
</evidence>
<keyword evidence="5" id="KW-1185">Reference proteome</keyword>
<comment type="caution">
    <text evidence="4">The sequence shown here is derived from an EMBL/GenBank/DDBJ whole genome shotgun (WGS) entry which is preliminary data.</text>
</comment>
<dbReference type="PANTHER" id="PTHR47840">
    <property type="entry name" value="ZN(II)2CYS6 TRANSCRIPTION FACTOR (EUROFUNG)-RELATED"/>
    <property type="match status" value="1"/>
</dbReference>